<evidence type="ECO:0000313" key="2">
    <source>
        <dbReference type="EMBL" id="GAE30691.1"/>
    </source>
</evidence>
<dbReference type="InterPro" id="IPR029063">
    <property type="entry name" value="SAM-dependent_MTases_sf"/>
</dbReference>
<name>W4QF37_9BACI</name>
<dbReference type="Gene3D" id="1.10.287.1890">
    <property type="match status" value="1"/>
</dbReference>
<comment type="caution">
    <text evidence="2">The sequence shown here is derived from an EMBL/GenBank/DDBJ whole genome shotgun (WGS) entry which is preliminary data.</text>
</comment>
<reference evidence="2" key="1">
    <citation type="journal article" date="2014" name="Genome Announc.">
        <title>Draft Genome Sequences of Three Alkaliphilic Bacillus Strains, Bacillus wakoensis JCM 9140T, Bacillus akibai JCM 9157T, and Bacillus hemicellulosilyticus JCM 9152T.</title>
        <authorList>
            <person name="Yuki M."/>
            <person name="Oshima K."/>
            <person name="Suda W."/>
            <person name="Oshida Y."/>
            <person name="Kitamura K."/>
            <person name="Iida T."/>
            <person name="Hattori M."/>
            <person name="Ohkuma M."/>
        </authorList>
    </citation>
    <scope>NUCLEOTIDE SEQUENCE [LARGE SCALE GENOMIC DNA]</scope>
    <source>
        <strain evidence="2">JCM 9152</strain>
    </source>
</reference>
<dbReference type="InterPro" id="IPR006901">
    <property type="entry name" value="TrmK"/>
</dbReference>
<gene>
    <name evidence="2" type="ORF">JCM9152_2107</name>
</gene>
<keyword evidence="2" id="KW-0808">Transferase</keyword>
<dbReference type="STRING" id="1236971.JCM9152_2107"/>
<dbReference type="PANTHER" id="PTHR38451:SF1">
    <property type="entry name" value="TRNA (ADENINE(22)-N(1))-METHYLTRANSFERASE"/>
    <property type="match status" value="1"/>
</dbReference>
<accession>W4QF37</accession>
<proteinExistence type="predicted"/>
<dbReference type="AlphaFoldDB" id="W4QF37"/>
<feature type="coiled-coil region" evidence="1">
    <location>
        <begin position="206"/>
        <end position="243"/>
    </location>
</feature>
<evidence type="ECO:0000313" key="3">
    <source>
        <dbReference type="Proteomes" id="UP000018895"/>
    </source>
</evidence>
<dbReference type="PANTHER" id="PTHR38451">
    <property type="entry name" value="TRNA (ADENINE(22)-N(1))-METHYLTRANSFERASE"/>
    <property type="match status" value="1"/>
</dbReference>
<dbReference type="GO" id="GO:0032259">
    <property type="term" value="P:methylation"/>
    <property type="evidence" value="ECO:0007669"/>
    <property type="project" value="UniProtKB-KW"/>
</dbReference>
<dbReference type="GO" id="GO:0160105">
    <property type="term" value="F:tRNA (adenine(22)-N1)-methyltransferase activity"/>
    <property type="evidence" value="ECO:0007669"/>
    <property type="project" value="InterPro"/>
</dbReference>
<evidence type="ECO:0000256" key="1">
    <source>
        <dbReference type="SAM" id="Coils"/>
    </source>
</evidence>
<keyword evidence="3" id="KW-1185">Reference proteome</keyword>
<dbReference type="EMBL" id="BAUU01000013">
    <property type="protein sequence ID" value="GAE30691.1"/>
    <property type="molecule type" value="Genomic_DNA"/>
</dbReference>
<dbReference type="PIRSF" id="PIRSF018637">
    <property type="entry name" value="TrmK"/>
    <property type="match status" value="1"/>
</dbReference>
<sequence>MKYLFFFLLREKEGYAVNEVQLSERLLAVAEQVPEGAKLADIGSDHAYLPCYLSLQNKVQFAVAGEVNEGPYQSAKAQVKRLRLEGDISVRKGDGLHVMMPGEVDVITICGMGGGLISTILEEGKDKLEGITRLILQPNVTAHLIRNWLRRRNWKLIDESILEEDGKIYEILVAERGDDQEVYLDNEEVKMLVGPYLMKEKSTVFRKKWELEIEGWKRIIRSLEKAKQEEKEILRKKMELKKTIEMVEEVIQ</sequence>
<dbReference type="SUPFAM" id="SSF53335">
    <property type="entry name" value="S-adenosyl-L-methionine-dependent methyltransferases"/>
    <property type="match status" value="1"/>
</dbReference>
<dbReference type="Proteomes" id="UP000018895">
    <property type="component" value="Unassembled WGS sequence"/>
</dbReference>
<keyword evidence="1" id="KW-0175">Coiled coil</keyword>
<dbReference type="Gene3D" id="3.40.50.150">
    <property type="entry name" value="Vaccinia Virus protein VP39"/>
    <property type="match status" value="1"/>
</dbReference>
<dbReference type="Pfam" id="PF04816">
    <property type="entry name" value="TrmK"/>
    <property type="match status" value="1"/>
</dbReference>
<organism evidence="2 3">
    <name type="scientific">Halalkalibacter hemicellulosilyticusJCM 9152</name>
    <dbReference type="NCBI Taxonomy" id="1236971"/>
    <lineage>
        <taxon>Bacteria</taxon>
        <taxon>Bacillati</taxon>
        <taxon>Bacillota</taxon>
        <taxon>Bacilli</taxon>
        <taxon>Bacillales</taxon>
        <taxon>Bacillaceae</taxon>
        <taxon>Halalkalibacter</taxon>
    </lineage>
</organism>
<keyword evidence="2" id="KW-0489">Methyltransferase</keyword>
<protein>
    <submittedName>
        <fullName evidence="2">Putative tRNA-m1A22 methylase</fullName>
    </submittedName>
</protein>